<dbReference type="Gene3D" id="2.160.20.120">
    <property type="match status" value="1"/>
</dbReference>
<dbReference type="AlphaFoldDB" id="A0A4R6QEZ4"/>
<dbReference type="Pfam" id="PF10988">
    <property type="entry name" value="DUF2807"/>
    <property type="match status" value="1"/>
</dbReference>
<feature type="domain" description="Putative auto-transporter adhesin head GIN" evidence="1">
    <location>
        <begin position="25"/>
        <end position="204"/>
    </location>
</feature>
<sequence length="221" mass="23755">MKKIIYSLLVFSSIAFGQTEKNVGDFTKVTSFDQIDVLLVKSNENKAVIDGKGANEVEFVNKNGELKIRMPLSKMLKGDDISVTLYYKNIDAVEANEGSRIACGDEIKTVAFDIKVKEGSEVKLKLDVQKLTARVANGSKIEVTGNAVNQDVLANSGGIYEGKDLKTNQTTITANAGGEADIFATDFVDAKVRAGGDITIYGKPKQINQKVVAGGNITEAK</sequence>
<protein>
    <submittedName>
        <fullName evidence="2">Putative autotransporter adhesin-like protein</fullName>
    </submittedName>
</protein>
<reference evidence="2 3" key="1">
    <citation type="submission" date="2019-03" db="EMBL/GenBank/DDBJ databases">
        <title>Genomic Encyclopedia of Archaeal and Bacterial Type Strains, Phase II (KMG-II): from individual species to whole genera.</title>
        <authorList>
            <person name="Goeker M."/>
        </authorList>
    </citation>
    <scope>NUCLEOTIDE SEQUENCE [LARGE SCALE GENOMIC DNA]</scope>
    <source>
        <strain evidence="2 3">DSM 25687</strain>
    </source>
</reference>
<accession>A0A4R6QEZ4</accession>
<evidence type="ECO:0000313" key="2">
    <source>
        <dbReference type="EMBL" id="TDP60049.1"/>
    </source>
</evidence>
<dbReference type="OrthoDB" id="704821at2"/>
<evidence type="ECO:0000313" key="3">
    <source>
        <dbReference type="Proteomes" id="UP000295260"/>
    </source>
</evidence>
<name>A0A4R6QEZ4_9FLAO</name>
<dbReference type="InterPro" id="IPR021255">
    <property type="entry name" value="DUF2807"/>
</dbReference>
<evidence type="ECO:0000259" key="1">
    <source>
        <dbReference type="Pfam" id="PF10988"/>
    </source>
</evidence>
<proteinExistence type="predicted"/>
<dbReference type="EMBL" id="SNXR01000012">
    <property type="protein sequence ID" value="TDP60049.1"/>
    <property type="molecule type" value="Genomic_DNA"/>
</dbReference>
<keyword evidence="3" id="KW-1185">Reference proteome</keyword>
<comment type="caution">
    <text evidence="2">The sequence shown here is derived from an EMBL/GenBank/DDBJ whole genome shotgun (WGS) entry which is preliminary data.</text>
</comment>
<dbReference type="RefSeq" id="WP_133532348.1">
    <property type="nucleotide sequence ID" value="NZ_SNXR01000012.1"/>
</dbReference>
<gene>
    <name evidence="2" type="ORF">BC748_1021</name>
</gene>
<dbReference type="Proteomes" id="UP000295260">
    <property type="component" value="Unassembled WGS sequence"/>
</dbReference>
<organism evidence="2 3">
    <name type="scientific">Flavobacterium dankookense</name>
    <dbReference type="NCBI Taxonomy" id="706186"/>
    <lineage>
        <taxon>Bacteria</taxon>
        <taxon>Pseudomonadati</taxon>
        <taxon>Bacteroidota</taxon>
        <taxon>Flavobacteriia</taxon>
        <taxon>Flavobacteriales</taxon>
        <taxon>Flavobacteriaceae</taxon>
        <taxon>Flavobacterium</taxon>
    </lineage>
</organism>